<dbReference type="InterPro" id="IPR040256">
    <property type="entry name" value="At4g02000-like"/>
</dbReference>
<keyword evidence="3" id="KW-1185">Reference proteome</keyword>
<sequence>MALTVIVKVLGKKVGFNALLNKVWALWSLGNRFQLINLKNNFYLVRFQDKDDFEKVLMGGLWVIFGHYLMVRLWSSDFFIANNNLDKQVVWIRLFELSEGCYLEFLLRAIGQVISLMVKIDAHTNTTTRGRFVWMAMCVDLNKPLVSKEKRIMGSPLREPGIGVLNKEIALRQNGFTKKINHVMMELKKLAK</sequence>
<dbReference type="InterPro" id="IPR025558">
    <property type="entry name" value="DUF4283"/>
</dbReference>
<evidence type="ECO:0000313" key="2">
    <source>
        <dbReference type="EMBL" id="KAK5838350.1"/>
    </source>
</evidence>
<gene>
    <name evidence="2" type="ORF">PVK06_007079</name>
</gene>
<organism evidence="2 3">
    <name type="scientific">Gossypium arboreum</name>
    <name type="common">Tree cotton</name>
    <name type="synonym">Gossypium nanking</name>
    <dbReference type="NCBI Taxonomy" id="29729"/>
    <lineage>
        <taxon>Eukaryota</taxon>
        <taxon>Viridiplantae</taxon>
        <taxon>Streptophyta</taxon>
        <taxon>Embryophyta</taxon>
        <taxon>Tracheophyta</taxon>
        <taxon>Spermatophyta</taxon>
        <taxon>Magnoliopsida</taxon>
        <taxon>eudicotyledons</taxon>
        <taxon>Gunneridae</taxon>
        <taxon>Pentapetalae</taxon>
        <taxon>rosids</taxon>
        <taxon>malvids</taxon>
        <taxon>Malvales</taxon>
        <taxon>Malvaceae</taxon>
        <taxon>Malvoideae</taxon>
        <taxon>Gossypium</taxon>
    </lineage>
</organism>
<protein>
    <recommendedName>
        <fullName evidence="1">DUF4283 domain-containing protein</fullName>
    </recommendedName>
</protein>
<comment type="caution">
    <text evidence="2">The sequence shown here is derived from an EMBL/GenBank/DDBJ whole genome shotgun (WGS) entry which is preliminary data.</text>
</comment>
<dbReference type="Pfam" id="PF14111">
    <property type="entry name" value="DUF4283"/>
    <property type="match status" value="1"/>
</dbReference>
<reference evidence="2 3" key="1">
    <citation type="submission" date="2023-03" db="EMBL/GenBank/DDBJ databases">
        <title>WGS of Gossypium arboreum.</title>
        <authorList>
            <person name="Yu D."/>
        </authorList>
    </citation>
    <scope>NUCLEOTIDE SEQUENCE [LARGE SCALE GENOMIC DNA]</scope>
    <source>
        <tissue evidence="2">Leaf</tissue>
    </source>
</reference>
<dbReference type="PANTHER" id="PTHR31286">
    <property type="entry name" value="GLYCINE-RICH CELL WALL STRUCTURAL PROTEIN 1.8-LIKE"/>
    <property type="match status" value="1"/>
</dbReference>
<accession>A0ABR0QGD3</accession>
<evidence type="ECO:0000313" key="3">
    <source>
        <dbReference type="Proteomes" id="UP001358586"/>
    </source>
</evidence>
<dbReference type="EMBL" id="JARKNE010000003">
    <property type="protein sequence ID" value="KAK5838350.1"/>
    <property type="molecule type" value="Genomic_DNA"/>
</dbReference>
<dbReference type="Proteomes" id="UP001358586">
    <property type="component" value="Chromosome 3"/>
</dbReference>
<evidence type="ECO:0000259" key="1">
    <source>
        <dbReference type="Pfam" id="PF14111"/>
    </source>
</evidence>
<name>A0ABR0QGD3_GOSAR</name>
<feature type="domain" description="DUF4283" evidence="1">
    <location>
        <begin position="4"/>
        <end position="78"/>
    </location>
</feature>
<dbReference type="PANTHER" id="PTHR31286:SF99">
    <property type="entry name" value="DUF4283 DOMAIN-CONTAINING PROTEIN"/>
    <property type="match status" value="1"/>
</dbReference>
<proteinExistence type="predicted"/>